<dbReference type="Pfam" id="PF01408">
    <property type="entry name" value="GFO_IDH_MocA"/>
    <property type="match status" value="1"/>
</dbReference>
<gene>
    <name evidence="2" type="ORF">SAMN04489858_104260</name>
</gene>
<dbReference type="PANTHER" id="PTHR43818">
    <property type="entry name" value="BCDNA.GH03377"/>
    <property type="match status" value="1"/>
</dbReference>
<proteinExistence type="predicted"/>
<reference evidence="2 3" key="1">
    <citation type="submission" date="2016-10" db="EMBL/GenBank/DDBJ databases">
        <authorList>
            <person name="de Groot N.N."/>
        </authorList>
    </citation>
    <scope>NUCLEOTIDE SEQUENCE [LARGE SCALE GENOMIC DNA]</scope>
    <source>
        <strain evidence="2 3">DSM 17862</strain>
    </source>
</reference>
<dbReference type="InterPro" id="IPR000683">
    <property type="entry name" value="Gfo/Idh/MocA-like_OxRdtase_N"/>
</dbReference>
<evidence type="ECO:0000313" key="2">
    <source>
        <dbReference type="EMBL" id="SET34826.1"/>
    </source>
</evidence>
<organism evidence="2 3">
    <name type="scientific">Paracoccus homiensis</name>
    <dbReference type="NCBI Taxonomy" id="364199"/>
    <lineage>
        <taxon>Bacteria</taxon>
        <taxon>Pseudomonadati</taxon>
        <taxon>Pseudomonadota</taxon>
        <taxon>Alphaproteobacteria</taxon>
        <taxon>Rhodobacterales</taxon>
        <taxon>Paracoccaceae</taxon>
        <taxon>Paracoccus</taxon>
    </lineage>
</organism>
<dbReference type="InterPro" id="IPR036291">
    <property type="entry name" value="NAD(P)-bd_dom_sf"/>
</dbReference>
<feature type="domain" description="Gfo/Idh/MocA-like oxidoreductase N-terminal" evidence="1">
    <location>
        <begin position="3"/>
        <end position="113"/>
    </location>
</feature>
<dbReference type="Gene3D" id="3.30.360.10">
    <property type="entry name" value="Dihydrodipicolinate Reductase, domain 2"/>
    <property type="match status" value="1"/>
</dbReference>
<dbReference type="OrthoDB" id="9813657at2"/>
<dbReference type="PANTHER" id="PTHR43818:SF7">
    <property type="entry name" value="DEHYDROGENASE"/>
    <property type="match status" value="1"/>
</dbReference>
<evidence type="ECO:0000313" key="3">
    <source>
        <dbReference type="Proteomes" id="UP000199180"/>
    </source>
</evidence>
<keyword evidence="3" id="KW-1185">Reference proteome</keyword>
<evidence type="ECO:0000259" key="1">
    <source>
        <dbReference type="Pfam" id="PF01408"/>
    </source>
</evidence>
<dbReference type="STRING" id="364199.SAMN04489858_104260"/>
<dbReference type="GO" id="GO:0000166">
    <property type="term" value="F:nucleotide binding"/>
    <property type="evidence" value="ECO:0007669"/>
    <property type="project" value="InterPro"/>
</dbReference>
<dbReference type="EMBL" id="FOHO01000004">
    <property type="protein sequence ID" value="SET34826.1"/>
    <property type="molecule type" value="Genomic_DNA"/>
</dbReference>
<sequence>MSVRIGLVGLGTIARAQHLPAIADTDGVTLAAIASRNAALDNVPCHRDIVALLAAEDAVNAISLCTPPQGRFDQAMAALRAGRHLMLEKPPGATLSEVHALADEAARRGLTIFATWHSREAAAVQAARDWLATRNLEKVRIDWCEDVRKWHPGQDWVWRAGGLGVFDPGINALSILTALVPGVLLTGADLHIPQGRETPIAADLGLRAGDTVIDAHFDWRQQGDELWRIRFDTDDGSLTLDQGGAVATVDGQPLAQGENREYARLYARFRDLVAAGESEVDLAPLRLVSDAFLTGTPHVTEPFTE</sequence>
<dbReference type="RefSeq" id="WP_090733908.1">
    <property type="nucleotide sequence ID" value="NZ_FOHO01000004.1"/>
</dbReference>
<dbReference type="AlphaFoldDB" id="A0A1I0DQJ1"/>
<dbReference type="Gene3D" id="3.40.50.720">
    <property type="entry name" value="NAD(P)-binding Rossmann-like Domain"/>
    <property type="match status" value="1"/>
</dbReference>
<dbReference type="InterPro" id="IPR050463">
    <property type="entry name" value="Gfo/Idh/MocA_oxidrdct_glycsds"/>
</dbReference>
<dbReference type="Proteomes" id="UP000199180">
    <property type="component" value="Unassembled WGS sequence"/>
</dbReference>
<accession>A0A1I0DQJ1</accession>
<dbReference type="SUPFAM" id="SSF51735">
    <property type="entry name" value="NAD(P)-binding Rossmann-fold domains"/>
    <property type="match status" value="1"/>
</dbReference>
<name>A0A1I0DQJ1_9RHOB</name>
<protein>
    <submittedName>
        <fullName evidence="2">Galactose 1-dehydrogenase</fullName>
    </submittedName>
</protein>